<dbReference type="Proteomes" id="UP001303532">
    <property type="component" value="Chromosome"/>
</dbReference>
<accession>A0ABZ0L186</accession>
<dbReference type="PROSITE" id="PS51257">
    <property type="entry name" value="PROKAR_LIPOPROTEIN"/>
    <property type="match status" value="1"/>
</dbReference>
<sequence length="198" mass="22081">MKKQLFLLIPLIFVLCGCTEIKGNTNTISVADVTDREQAILHMNTDHAFMFDYNVSDEYKEATVWVEKYEAGKLADHPVSSISTSAKTEGTIIFSIQRPIQEFNKTVLNLSIGDKEGSGSVQNIDVQPEDFNKMGAISSTFSGDAKSVEDENVLATICYSKENEMGTITSAFYDEPEAHLDELADYDLVYVLKSHFKK</sequence>
<protein>
    <recommendedName>
        <fullName evidence="3">Lipoprotein</fullName>
    </recommendedName>
</protein>
<gene>
    <name evidence="1" type="ORF">PGH26_07000</name>
</gene>
<evidence type="ECO:0000313" key="2">
    <source>
        <dbReference type="Proteomes" id="UP001303532"/>
    </source>
</evidence>
<organism evidence="1 2">
    <name type="scientific">Sporosarcina jeotgali</name>
    <dbReference type="NCBI Taxonomy" id="3020056"/>
    <lineage>
        <taxon>Bacteria</taxon>
        <taxon>Bacillati</taxon>
        <taxon>Bacillota</taxon>
        <taxon>Bacilli</taxon>
        <taxon>Bacillales</taxon>
        <taxon>Caryophanaceae</taxon>
        <taxon>Sporosarcina</taxon>
    </lineage>
</organism>
<evidence type="ECO:0008006" key="3">
    <source>
        <dbReference type="Google" id="ProtNLM"/>
    </source>
</evidence>
<proteinExistence type="predicted"/>
<dbReference type="RefSeq" id="WP_323693276.1">
    <property type="nucleotide sequence ID" value="NZ_CP116341.1"/>
</dbReference>
<reference evidence="1 2" key="1">
    <citation type="submission" date="2023-01" db="EMBL/GenBank/DDBJ databases">
        <title>Sporosarcina sp. nov., isolated from Korean tranditional fermented seafood 'Jeotgal'.</title>
        <authorList>
            <person name="Yang A.-I."/>
        </authorList>
    </citation>
    <scope>NUCLEOTIDE SEQUENCE [LARGE SCALE GENOMIC DNA]</scope>
    <source>
        <strain evidence="1 2">B2O-1</strain>
    </source>
</reference>
<name>A0ABZ0L186_9BACL</name>
<dbReference type="EMBL" id="CP116341">
    <property type="protein sequence ID" value="WOV85678.1"/>
    <property type="molecule type" value="Genomic_DNA"/>
</dbReference>
<keyword evidence="2" id="KW-1185">Reference proteome</keyword>
<evidence type="ECO:0000313" key="1">
    <source>
        <dbReference type="EMBL" id="WOV85678.1"/>
    </source>
</evidence>